<reference evidence="1 2" key="1">
    <citation type="submission" date="2021-06" db="EMBL/GenBank/DDBJ databases">
        <title>Caerostris extrusa draft genome.</title>
        <authorList>
            <person name="Kono N."/>
            <person name="Arakawa K."/>
        </authorList>
    </citation>
    <scope>NUCLEOTIDE SEQUENCE [LARGE SCALE GENOMIC DNA]</scope>
</reference>
<keyword evidence="2" id="KW-1185">Reference proteome</keyword>
<dbReference type="Proteomes" id="UP001054945">
    <property type="component" value="Unassembled WGS sequence"/>
</dbReference>
<sequence length="192" mass="21436">MPPTKISSEVTDEIGKDISLNDEKCGVPPDAVEISGVPPDVTMKEILDLFPNIKIPAANICIIASYKDTEKVLIRFKHPNECEQVLNYQPYYIHNFHLVRCPKSFRDLPAIQPSPQPVSILQTPLNQEKAPSRASLISSSIRGRFEGYHPHPHTSEKIDFHSTFNGLYPTRGPHFFHGWSPGPGFPRGGCPV</sequence>
<dbReference type="AlphaFoldDB" id="A0AAV4UF37"/>
<proteinExistence type="predicted"/>
<accession>A0AAV4UF37</accession>
<evidence type="ECO:0000313" key="2">
    <source>
        <dbReference type="Proteomes" id="UP001054945"/>
    </source>
</evidence>
<gene>
    <name evidence="1" type="primary">Rbm12_0</name>
    <name evidence="1" type="ORF">CEXT_815181</name>
</gene>
<evidence type="ECO:0000313" key="1">
    <source>
        <dbReference type="EMBL" id="GIY56341.1"/>
    </source>
</evidence>
<name>A0AAV4UF37_CAEEX</name>
<comment type="caution">
    <text evidence="1">The sequence shown here is derived from an EMBL/GenBank/DDBJ whole genome shotgun (WGS) entry which is preliminary data.</text>
</comment>
<dbReference type="EMBL" id="BPLR01012759">
    <property type="protein sequence ID" value="GIY56341.1"/>
    <property type="molecule type" value="Genomic_DNA"/>
</dbReference>
<organism evidence="1 2">
    <name type="scientific">Caerostris extrusa</name>
    <name type="common">Bark spider</name>
    <name type="synonym">Caerostris bankana</name>
    <dbReference type="NCBI Taxonomy" id="172846"/>
    <lineage>
        <taxon>Eukaryota</taxon>
        <taxon>Metazoa</taxon>
        <taxon>Ecdysozoa</taxon>
        <taxon>Arthropoda</taxon>
        <taxon>Chelicerata</taxon>
        <taxon>Arachnida</taxon>
        <taxon>Araneae</taxon>
        <taxon>Araneomorphae</taxon>
        <taxon>Entelegynae</taxon>
        <taxon>Araneoidea</taxon>
        <taxon>Araneidae</taxon>
        <taxon>Caerostris</taxon>
    </lineage>
</organism>
<protein>
    <submittedName>
        <fullName evidence="1">RNA-binding protein 12</fullName>
    </submittedName>
</protein>